<organism evidence="1 2">
    <name type="scientific">Colletotrichum truncatum</name>
    <name type="common">Anthracnose fungus</name>
    <name type="synonym">Colletotrichum capsici</name>
    <dbReference type="NCBI Taxonomy" id="5467"/>
    <lineage>
        <taxon>Eukaryota</taxon>
        <taxon>Fungi</taxon>
        <taxon>Dikarya</taxon>
        <taxon>Ascomycota</taxon>
        <taxon>Pezizomycotina</taxon>
        <taxon>Sordariomycetes</taxon>
        <taxon>Hypocreomycetidae</taxon>
        <taxon>Glomerellales</taxon>
        <taxon>Glomerellaceae</taxon>
        <taxon>Colletotrichum</taxon>
        <taxon>Colletotrichum truncatum species complex</taxon>
    </lineage>
</organism>
<dbReference type="Proteomes" id="UP000805649">
    <property type="component" value="Unassembled WGS sequence"/>
</dbReference>
<evidence type="ECO:0000313" key="2">
    <source>
        <dbReference type="Proteomes" id="UP000805649"/>
    </source>
</evidence>
<protein>
    <submittedName>
        <fullName evidence="1">Uncharacterized protein</fullName>
    </submittedName>
</protein>
<reference evidence="1 2" key="1">
    <citation type="journal article" date="2020" name="Phytopathology">
        <title>Genome Sequence Resources of Colletotrichum truncatum, C. plurivorum, C. musicola, and C. sojae: Four Species Pathogenic to Soybean (Glycine max).</title>
        <authorList>
            <person name="Rogerio F."/>
            <person name="Boufleur T.R."/>
            <person name="Ciampi-Guillardi M."/>
            <person name="Sukno S.A."/>
            <person name="Thon M.R."/>
            <person name="Massola Junior N.S."/>
            <person name="Baroncelli R."/>
        </authorList>
    </citation>
    <scope>NUCLEOTIDE SEQUENCE [LARGE SCALE GENOMIC DNA]</scope>
    <source>
        <strain evidence="1 2">CMES1059</strain>
    </source>
</reference>
<accession>A0ACC3YV32</accession>
<name>A0ACC3YV32_COLTU</name>
<sequence length="94" mass="9735">MQFSITAVTFIFIASTGVAAKNHNQLQCTTASGSGQFIFSFPNDAATNKVCPSFCSDCTLGDKDGHRVCNSAGRLMDGDDFSNACLAAGASGSR</sequence>
<gene>
    <name evidence="1" type="ORF">CTRU02_208009</name>
</gene>
<keyword evidence="2" id="KW-1185">Reference proteome</keyword>
<evidence type="ECO:0000313" key="1">
    <source>
        <dbReference type="EMBL" id="KAL0935795.1"/>
    </source>
</evidence>
<dbReference type="EMBL" id="VUJX02000005">
    <property type="protein sequence ID" value="KAL0935795.1"/>
    <property type="molecule type" value="Genomic_DNA"/>
</dbReference>
<comment type="caution">
    <text evidence="1">The sequence shown here is derived from an EMBL/GenBank/DDBJ whole genome shotgun (WGS) entry which is preliminary data.</text>
</comment>
<proteinExistence type="predicted"/>